<dbReference type="EMBL" id="JAHXZJ010000001">
    <property type="protein sequence ID" value="KAH0567087.1"/>
    <property type="molecule type" value="Genomic_DNA"/>
</dbReference>
<evidence type="ECO:0000313" key="2">
    <source>
        <dbReference type="EMBL" id="KAH0567087.1"/>
    </source>
</evidence>
<gene>
    <name evidence="2" type="ORF">KQX54_006550</name>
</gene>
<evidence type="ECO:0000313" key="3">
    <source>
        <dbReference type="Proteomes" id="UP000826195"/>
    </source>
</evidence>
<sequence length="213" mass="24411">MNYPTATEKRPTVIYSQQNWIKGRRRLKRTNIRTTQNNLADIICVGWPTPITNRPLYKQREPLVHTRNRISSGCARISRSLNIQLNHWSISQVVTNPPDAGWLDARDNIARDIIDGTQKPRDDTRDITGASREHQRNISHRGFKAKLRSKGDTLRDNIIQRYRERPQSLDKERLLRLRTSQSVSTSTSGTEFASMVIEGAVELSVVPGSDYFS</sequence>
<comment type="caution">
    <text evidence="2">The sequence shown here is derived from an EMBL/GenBank/DDBJ whole genome shotgun (WGS) entry which is preliminary data.</text>
</comment>
<feature type="compositionally biased region" description="Basic and acidic residues" evidence="1">
    <location>
        <begin position="116"/>
        <end position="136"/>
    </location>
</feature>
<name>A0AAV7J797_COTGL</name>
<evidence type="ECO:0000256" key="1">
    <source>
        <dbReference type="SAM" id="MobiDB-lite"/>
    </source>
</evidence>
<organism evidence="2 3">
    <name type="scientific">Cotesia glomerata</name>
    <name type="common">Lepidopteran parasitic wasp</name>
    <name type="synonym">Apanteles glomeratus</name>
    <dbReference type="NCBI Taxonomy" id="32391"/>
    <lineage>
        <taxon>Eukaryota</taxon>
        <taxon>Metazoa</taxon>
        <taxon>Ecdysozoa</taxon>
        <taxon>Arthropoda</taxon>
        <taxon>Hexapoda</taxon>
        <taxon>Insecta</taxon>
        <taxon>Pterygota</taxon>
        <taxon>Neoptera</taxon>
        <taxon>Endopterygota</taxon>
        <taxon>Hymenoptera</taxon>
        <taxon>Apocrita</taxon>
        <taxon>Ichneumonoidea</taxon>
        <taxon>Braconidae</taxon>
        <taxon>Microgastrinae</taxon>
        <taxon>Cotesia</taxon>
    </lineage>
</organism>
<reference evidence="2 3" key="1">
    <citation type="journal article" date="2021" name="J. Hered.">
        <title>A chromosome-level genome assembly of the parasitoid wasp, Cotesia glomerata (Hymenoptera: Braconidae).</title>
        <authorList>
            <person name="Pinto B.J."/>
            <person name="Weis J.J."/>
            <person name="Gamble T."/>
            <person name="Ode P.J."/>
            <person name="Paul R."/>
            <person name="Zaspel J.M."/>
        </authorList>
    </citation>
    <scope>NUCLEOTIDE SEQUENCE [LARGE SCALE GENOMIC DNA]</scope>
    <source>
        <strain evidence="2">CgM1</strain>
    </source>
</reference>
<feature type="region of interest" description="Disordered" evidence="1">
    <location>
        <begin position="116"/>
        <end position="138"/>
    </location>
</feature>
<protein>
    <submittedName>
        <fullName evidence="2">Uncharacterized protein</fullName>
    </submittedName>
</protein>
<dbReference type="AlphaFoldDB" id="A0AAV7J797"/>
<accession>A0AAV7J797</accession>
<keyword evidence="3" id="KW-1185">Reference proteome</keyword>
<dbReference type="Proteomes" id="UP000826195">
    <property type="component" value="Unassembled WGS sequence"/>
</dbReference>
<proteinExistence type="predicted"/>